<keyword evidence="5" id="KW-1185">Reference proteome</keyword>
<dbReference type="InterPro" id="IPR019775">
    <property type="entry name" value="WD40_repeat_CS"/>
</dbReference>
<dbReference type="PANTHER" id="PTHR18763">
    <property type="entry name" value="WD-REPEAT PROTEIN 18"/>
    <property type="match status" value="1"/>
</dbReference>
<dbReference type="InterPro" id="IPR015943">
    <property type="entry name" value="WD40/YVTN_repeat-like_dom_sf"/>
</dbReference>
<dbReference type="SMART" id="SM00320">
    <property type="entry name" value="WD40"/>
    <property type="match status" value="4"/>
</dbReference>
<dbReference type="Pfam" id="PF00400">
    <property type="entry name" value="WD40"/>
    <property type="match status" value="2"/>
</dbReference>
<evidence type="ECO:0000256" key="1">
    <source>
        <dbReference type="ARBA" id="ARBA00022574"/>
    </source>
</evidence>
<dbReference type="Proteomes" id="UP000820818">
    <property type="component" value="Linkage Group LG9"/>
</dbReference>
<name>A0AAD5L0Y6_9CRUS</name>
<dbReference type="FunFam" id="2.130.10.10:FF:000702">
    <property type="entry name" value="WD repeat-containing protein 18"/>
    <property type="match status" value="1"/>
</dbReference>
<dbReference type="GO" id="GO:0005656">
    <property type="term" value="C:nuclear pre-replicative complex"/>
    <property type="evidence" value="ECO:0007669"/>
    <property type="project" value="TreeGrafter"/>
</dbReference>
<dbReference type="Gene3D" id="2.130.10.10">
    <property type="entry name" value="YVTN repeat-like/Quinoprotein amine dehydrogenase"/>
    <property type="match status" value="2"/>
</dbReference>
<dbReference type="GO" id="GO:0120330">
    <property type="term" value="C:rixosome complex"/>
    <property type="evidence" value="ECO:0007669"/>
    <property type="project" value="TreeGrafter"/>
</dbReference>
<evidence type="ECO:0008006" key="6">
    <source>
        <dbReference type="Google" id="ProtNLM"/>
    </source>
</evidence>
<keyword evidence="2" id="KW-0677">Repeat</keyword>
<organism evidence="4 5">
    <name type="scientific">Daphnia sinensis</name>
    <dbReference type="NCBI Taxonomy" id="1820382"/>
    <lineage>
        <taxon>Eukaryota</taxon>
        <taxon>Metazoa</taxon>
        <taxon>Ecdysozoa</taxon>
        <taxon>Arthropoda</taxon>
        <taxon>Crustacea</taxon>
        <taxon>Branchiopoda</taxon>
        <taxon>Diplostraca</taxon>
        <taxon>Cladocera</taxon>
        <taxon>Anomopoda</taxon>
        <taxon>Daphniidae</taxon>
        <taxon>Daphnia</taxon>
        <taxon>Daphnia similis group</taxon>
    </lineage>
</organism>
<proteinExistence type="predicted"/>
<dbReference type="InterPro" id="IPR001680">
    <property type="entry name" value="WD40_rpt"/>
</dbReference>
<dbReference type="GO" id="GO:0006364">
    <property type="term" value="P:rRNA processing"/>
    <property type="evidence" value="ECO:0007669"/>
    <property type="project" value="TreeGrafter"/>
</dbReference>
<feature type="repeat" description="WD" evidence="3">
    <location>
        <begin position="113"/>
        <end position="148"/>
    </location>
</feature>
<accession>A0AAD5L0Y6</accession>
<gene>
    <name evidence="4" type="ORF">GHT06_021146</name>
</gene>
<dbReference type="InterPro" id="IPR045227">
    <property type="entry name" value="WDR18/Ipi3/RID3"/>
</dbReference>
<keyword evidence="1 3" id="KW-0853">WD repeat</keyword>
<dbReference type="SUPFAM" id="SSF50978">
    <property type="entry name" value="WD40 repeat-like"/>
    <property type="match status" value="1"/>
</dbReference>
<evidence type="ECO:0000256" key="2">
    <source>
        <dbReference type="ARBA" id="ARBA00022737"/>
    </source>
</evidence>
<dbReference type="PROSITE" id="PS50082">
    <property type="entry name" value="WD_REPEATS_2"/>
    <property type="match status" value="2"/>
</dbReference>
<dbReference type="GO" id="GO:0006261">
    <property type="term" value="P:DNA-templated DNA replication"/>
    <property type="evidence" value="ECO:0007669"/>
    <property type="project" value="TreeGrafter"/>
</dbReference>
<dbReference type="FunFam" id="2.130.10.10:FF:003638">
    <property type="entry name" value="WD repeat-containing protein 18-like Protein"/>
    <property type="match status" value="1"/>
</dbReference>
<reference evidence="4 5" key="1">
    <citation type="submission" date="2022-05" db="EMBL/GenBank/DDBJ databases">
        <title>A multi-omics perspective on studying reproductive biology in Daphnia sinensis.</title>
        <authorList>
            <person name="Jia J."/>
        </authorList>
    </citation>
    <scope>NUCLEOTIDE SEQUENCE [LARGE SCALE GENOMIC DNA]</scope>
    <source>
        <strain evidence="4 5">WSL</strain>
    </source>
</reference>
<sequence>MEVVITSECSGQLWNTCIWEPLTGTTLRTFKGGISGSQSLCVVGGDYLIASIKDKPIIQVWALNRQDQITTKMIMPGIIQVLVISPCNNFCVGALSEQLLVWQLSTGKLVASLRRHYQNVSDVKFTADSSRFVSAGAEGLVLLWSLDTVLHSKECEPDSTWSDHSLPVTGLHVTKSLIQPLAFSVSLDQTCKIRDLNTGRTLFNIQFGQPLRSVVVDHAEESCYVGSQEGKIYRIDLLDPPRGVEQMVDETASRKMFVGHEKAVTCLSVSMDGCHLLSGSDDESARVWDMASGQCVRILAHRGPLTNAFFAPRYKHLDTDKFHPRVIINTFEKKRHDGQLNADSDTNVQLLMRCPPLMESLECQPNSLLGKSEGQASSDEMMQNELSHLKYVNRQLYAYAVDKILNGDTTKKNIRQVNKKNVGERILF</sequence>
<dbReference type="AlphaFoldDB" id="A0AAD5L0Y6"/>
<dbReference type="PANTHER" id="PTHR18763:SF0">
    <property type="entry name" value="WD REPEAT-CONTAINING PROTEIN 18"/>
    <property type="match status" value="1"/>
</dbReference>
<evidence type="ECO:0000256" key="3">
    <source>
        <dbReference type="PROSITE-ProRule" id="PRU00221"/>
    </source>
</evidence>
<dbReference type="EMBL" id="WJBH02000009">
    <property type="protein sequence ID" value="KAI9553250.1"/>
    <property type="molecule type" value="Genomic_DNA"/>
</dbReference>
<protein>
    <recommendedName>
        <fullName evidence="6">WD repeat-containing protein 18</fullName>
    </recommendedName>
</protein>
<feature type="repeat" description="WD" evidence="3">
    <location>
        <begin position="257"/>
        <end position="298"/>
    </location>
</feature>
<dbReference type="InterPro" id="IPR036322">
    <property type="entry name" value="WD40_repeat_dom_sf"/>
</dbReference>
<dbReference type="PROSITE" id="PS00678">
    <property type="entry name" value="WD_REPEATS_1"/>
    <property type="match status" value="1"/>
</dbReference>
<comment type="caution">
    <text evidence="4">The sequence shown here is derived from an EMBL/GenBank/DDBJ whole genome shotgun (WGS) entry which is preliminary data.</text>
</comment>
<evidence type="ECO:0000313" key="4">
    <source>
        <dbReference type="EMBL" id="KAI9553250.1"/>
    </source>
</evidence>
<evidence type="ECO:0000313" key="5">
    <source>
        <dbReference type="Proteomes" id="UP000820818"/>
    </source>
</evidence>
<dbReference type="PROSITE" id="PS50294">
    <property type="entry name" value="WD_REPEATS_REGION"/>
    <property type="match status" value="2"/>
</dbReference>